<dbReference type="STRING" id="84029.CROST_23090"/>
<dbReference type="Proteomes" id="UP000190951">
    <property type="component" value="Chromosome"/>
</dbReference>
<proteinExistence type="predicted"/>
<gene>
    <name evidence="1" type="ORF">CROST_019820</name>
</gene>
<dbReference type="KEGG" id="crw:CROST_019820"/>
<organism evidence="1 2">
    <name type="scientific">Clostridium felsineum</name>
    <dbReference type="NCBI Taxonomy" id="36839"/>
    <lineage>
        <taxon>Bacteria</taxon>
        <taxon>Bacillati</taxon>
        <taxon>Bacillota</taxon>
        <taxon>Clostridia</taxon>
        <taxon>Eubacteriales</taxon>
        <taxon>Clostridiaceae</taxon>
        <taxon>Clostridium</taxon>
    </lineage>
</organism>
<reference evidence="1 2" key="1">
    <citation type="submission" date="2022-04" db="EMBL/GenBank/DDBJ databases">
        <title>Genome sequence of C. roseum typestrain.</title>
        <authorList>
            <person name="Poehlein A."/>
            <person name="Schoch T."/>
            <person name="Duerre P."/>
            <person name="Daniel R."/>
        </authorList>
    </citation>
    <scope>NUCLEOTIDE SEQUENCE [LARGE SCALE GENOMIC DNA]</scope>
    <source>
        <strain evidence="1 2">DSM 7320</strain>
    </source>
</reference>
<keyword evidence="2" id="KW-1185">Reference proteome</keyword>
<dbReference type="AlphaFoldDB" id="A0A1S8L592"/>
<accession>A0A1S8L592</accession>
<protein>
    <submittedName>
        <fullName evidence="1">Uncharacterized protein</fullName>
    </submittedName>
</protein>
<sequence>MKKLKIKTLCLGILSTLIFTSTAMAKTNNVNPNNVNPNRILGYTAPFVKSYAIRGYSDDTRFTAYTNTYSDLYVKNNGYNKVYYFSNDDYATVFLGTEVSSYGTLGGNPYITLDGNEVQEDSVYSQIFSGSLNIVSGGVDVYRFRGIPQGYHTMKSVLASYGFSDSIDLKVNKVSAYNVNDPVAMNTELKFTLPNKVDPSINLNNYVQIFDTTTGNQIQTNATLDSDGQTIIVQSATHQFSANTKYELDILDGMKYTDSTESFDDTIIFFTTNNTVTPPTSFTNNSASKALKSITIDAKNPTKTKSVKAKTNINKNSILTHLKK</sequence>
<name>A0A1S8L592_9CLOT</name>
<dbReference type="EMBL" id="CP096983">
    <property type="protein sequence ID" value="URZ11265.1"/>
    <property type="molecule type" value="Genomic_DNA"/>
</dbReference>
<evidence type="ECO:0000313" key="2">
    <source>
        <dbReference type="Proteomes" id="UP000190951"/>
    </source>
</evidence>
<dbReference type="RefSeq" id="WP_077834683.1">
    <property type="nucleotide sequence ID" value="NZ_CP096983.1"/>
</dbReference>
<evidence type="ECO:0000313" key="1">
    <source>
        <dbReference type="EMBL" id="URZ11265.1"/>
    </source>
</evidence>